<dbReference type="AlphaFoldDB" id="A0A972W0L0"/>
<dbReference type="EMBL" id="JABMOJ010000392">
    <property type="protein sequence ID" value="NQV65770.1"/>
    <property type="molecule type" value="Genomic_DNA"/>
</dbReference>
<comment type="caution">
    <text evidence="1">The sequence shown here is derived from an EMBL/GenBank/DDBJ whole genome shotgun (WGS) entry which is preliminary data.</text>
</comment>
<reference evidence="1" key="1">
    <citation type="submission" date="2020-05" db="EMBL/GenBank/DDBJ databases">
        <title>Sulfur intermediates as new biogeochemical hubs in an aquatic model microbial ecosystem.</title>
        <authorList>
            <person name="Vigneron A."/>
        </authorList>
    </citation>
    <scope>NUCLEOTIDE SEQUENCE</scope>
    <source>
        <strain evidence="1">Bin.250</strain>
    </source>
</reference>
<sequence>MRRTISKVVTTVPLLLLLGCVQQPLSPPAEPTAYQQEQLLARPPNDWQIVYQLNTQSTRIVDYLPPGEAATDWQTKLSFESHQALTDIDPIEALISEVAKVRETCSSVNDFNLFSGLENNYRTSTRLLMCSNNAYTKRGEVSMLKVIQGNEYLYIIRLIKRIPPFETGEPTMPSAEIATWSNYLRNISVCDPNQSAHACSATKP</sequence>
<evidence type="ECO:0000313" key="2">
    <source>
        <dbReference type="Proteomes" id="UP000754644"/>
    </source>
</evidence>
<gene>
    <name evidence="1" type="ORF">HQ497_10440</name>
</gene>
<evidence type="ECO:0000313" key="1">
    <source>
        <dbReference type="EMBL" id="NQV65770.1"/>
    </source>
</evidence>
<organism evidence="1 2">
    <name type="scientific">SAR86 cluster bacterium</name>
    <dbReference type="NCBI Taxonomy" id="2030880"/>
    <lineage>
        <taxon>Bacteria</taxon>
        <taxon>Pseudomonadati</taxon>
        <taxon>Pseudomonadota</taxon>
        <taxon>Gammaproteobacteria</taxon>
        <taxon>SAR86 cluster</taxon>
    </lineage>
</organism>
<protein>
    <submittedName>
        <fullName evidence="1">Uncharacterized protein</fullName>
    </submittedName>
</protein>
<accession>A0A972W0L0</accession>
<dbReference type="Proteomes" id="UP000754644">
    <property type="component" value="Unassembled WGS sequence"/>
</dbReference>
<dbReference type="PROSITE" id="PS51257">
    <property type="entry name" value="PROKAR_LIPOPROTEIN"/>
    <property type="match status" value="1"/>
</dbReference>
<name>A0A972W0L0_9GAMM</name>
<proteinExistence type="predicted"/>